<dbReference type="GO" id="GO:0035999">
    <property type="term" value="P:tetrahydrofolate interconversion"/>
    <property type="evidence" value="ECO:0007669"/>
    <property type="project" value="UniProtKB-UniRule"/>
</dbReference>
<dbReference type="Proteomes" id="UP000184278">
    <property type="component" value="Unassembled WGS sequence"/>
</dbReference>
<feature type="modified residue" description="N6-(pyridoxal phosphate)lysine" evidence="11 12">
    <location>
        <position position="228"/>
    </location>
</feature>
<comment type="subcellular location">
    <subcellularLocation>
        <location evidence="2 11">Cytoplasm</location>
    </subcellularLocation>
</comment>
<comment type="pathway">
    <text evidence="11">Amino-acid biosynthesis; glycine biosynthesis; glycine from L-serine: step 1/1.</text>
</comment>
<comment type="similarity">
    <text evidence="3 11">Belongs to the SHMT family.</text>
</comment>
<dbReference type="GO" id="GO:0032259">
    <property type="term" value="P:methylation"/>
    <property type="evidence" value="ECO:0007669"/>
    <property type="project" value="UniProtKB-KW"/>
</dbReference>
<dbReference type="GO" id="GO:0019264">
    <property type="term" value="P:glycine biosynthetic process from serine"/>
    <property type="evidence" value="ECO:0007669"/>
    <property type="project" value="UniProtKB-UniRule"/>
</dbReference>
<dbReference type="PANTHER" id="PTHR11680:SF35">
    <property type="entry name" value="SERINE HYDROXYMETHYLTRANSFERASE 1"/>
    <property type="match status" value="1"/>
</dbReference>
<comment type="caution">
    <text evidence="11">Lacks conserved residue(s) required for the propagation of feature annotation.</text>
</comment>
<feature type="binding site" evidence="11">
    <location>
        <begin position="353"/>
        <end position="355"/>
    </location>
    <ligand>
        <name>(6S)-5,6,7,8-tetrahydrofolate</name>
        <dbReference type="ChEBI" id="CHEBI:57453"/>
    </ligand>
</feature>
<evidence type="ECO:0000313" key="14">
    <source>
        <dbReference type="EMBL" id="SHI25540.1"/>
    </source>
</evidence>
<dbReference type="InterPro" id="IPR015421">
    <property type="entry name" value="PyrdxlP-dep_Trfase_major"/>
</dbReference>
<dbReference type="HAMAP" id="MF_00051">
    <property type="entry name" value="SHMT"/>
    <property type="match status" value="1"/>
</dbReference>
<dbReference type="EMBL" id="FQXK01000020">
    <property type="protein sequence ID" value="SHI25540.1"/>
    <property type="molecule type" value="Genomic_DNA"/>
</dbReference>
<dbReference type="Gene3D" id="3.40.640.10">
    <property type="entry name" value="Type I PLP-dependent aspartate aminotransferase-like (Major domain)"/>
    <property type="match status" value="1"/>
</dbReference>
<dbReference type="PIRSF" id="PIRSF000412">
    <property type="entry name" value="SHMT"/>
    <property type="match status" value="1"/>
</dbReference>
<dbReference type="GO" id="GO:0030170">
    <property type="term" value="F:pyridoxal phosphate binding"/>
    <property type="evidence" value="ECO:0007669"/>
    <property type="project" value="UniProtKB-UniRule"/>
</dbReference>
<proteinExistence type="inferred from homology"/>
<dbReference type="STRING" id="1121131.SAMN02745229_02462"/>
<evidence type="ECO:0000313" key="15">
    <source>
        <dbReference type="Proteomes" id="UP000184278"/>
    </source>
</evidence>
<dbReference type="NCBIfam" id="NF000586">
    <property type="entry name" value="PRK00011.1"/>
    <property type="match status" value="1"/>
</dbReference>
<keyword evidence="5 11" id="KW-0963">Cytoplasm</keyword>
<dbReference type="UniPathway" id="UPA00288">
    <property type="reaction ID" value="UER01023"/>
</dbReference>
<comment type="subunit">
    <text evidence="4 11">Homodimer.</text>
</comment>
<dbReference type="PROSITE" id="PS00096">
    <property type="entry name" value="SHMT"/>
    <property type="match status" value="1"/>
</dbReference>
<dbReference type="InterPro" id="IPR049943">
    <property type="entry name" value="Ser_HO-MeTrfase-like"/>
</dbReference>
<gene>
    <name evidence="11" type="primary">glyA</name>
    <name evidence="14" type="ORF">SAMN02745229_02462</name>
</gene>
<comment type="pathway">
    <text evidence="11">One-carbon metabolism; tetrahydrofolate interconversion.</text>
</comment>
<dbReference type="GO" id="GO:0004372">
    <property type="term" value="F:glycine hydroxymethyltransferase activity"/>
    <property type="evidence" value="ECO:0007669"/>
    <property type="project" value="UniProtKB-UniRule"/>
</dbReference>
<dbReference type="SUPFAM" id="SSF53383">
    <property type="entry name" value="PLP-dependent transferases"/>
    <property type="match status" value="1"/>
</dbReference>
<keyword evidence="6 11" id="KW-0554">One-carbon metabolism</keyword>
<evidence type="ECO:0000256" key="12">
    <source>
        <dbReference type="PIRSR" id="PIRSR000412-50"/>
    </source>
</evidence>
<comment type="catalytic activity">
    <reaction evidence="11">
        <text>(6R)-5,10-methylene-5,6,7,8-tetrahydrofolate + glycine + H2O = (6S)-5,6,7,8-tetrahydrofolate + L-serine</text>
        <dbReference type="Rhea" id="RHEA:15481"/>
        <dbReference type="ChEBI" id="CHEBI:15377"/>
        <dbReference type="ChEBI" id="CHEBI:15636"/>
        <dbReference type="ChEBI" id="CHEBI:33384"/>
        <dbReference type="ChEBI" id="CHEBI:57305"/>
        <dbReference type="ChEBI" id="CHEBI:57453"/>
        <dbReference type="EC" id="2.1.2.1"/>
    </reaction>
</comment>
<keyword evidence="15" id="KW-1185">Reference proteome</keyword>
<feature type="site" description="Plays an important role in substrate specificity" evidence="11">
    <location>
        <position position="227"/>
    </location>
</feature>
<dbReference type="InterPro" id="IPR039429">
    <property type="entry name" value="SHMT-like_dom"/>
</dbReference>
<feature type="domain" description="Serine hydroxymethyltransferase-like" evidence="13">
    <location>
        <begin position="8"/>
        <end position="384"/>
    </location>
</feature>
<name>A0A1M5ZMR8_BUTFI</name>
<evidence type="ECO:0000256" key="10">
    <source>
        <dbReference type="ARBA" id="ARBA00054606"/>
    </source>
</evidence>
<dbReference type="Pfam" id="PF00464">
    <property type="entry name" value="SHMT"/>
    <property type="match status" value="1"/>
</dbReference>
<dbReference type="AlphaFoldDB" id="A0A1M5ZMR8"/>
<evidence type="ECO:0000256" key="4">
    <source>
        <dbReference type="ARBA" id="ARBA00011738"/>
    </source>
</evidence>
<dbReference type="UniPathway" id="UPA00193"/>
<feature type="binding site" evidence="11">
    <location>
        <position position="120"/>
    </location>
    <ligand>
        <name>(6S)-5,6,7,8-tetrahydrofolate</name>
        <dbReference type="ChEBI" id="CHEBI:57453"/>
    </ligand>
</feature>
<evidence type="ECO:0000256" key="5">
    <source>
        <dbReference type="ARBA" id="ARBA00022490"/>
    </source>
</evidence>
<comment type="cofactor">
    <cofactor evidence="1 11 12">
        <name>pyridoxal 5'-phosphate</name>
        <dbReference type="ChEBI" id="CHEBI:597326"/>
    </cofactor>
</comment>
<dbReference type="GeneID" id="89510737"/>
<dbReference type="GO" id="GO:0005829">
    <property type="term" value="C:cytosol"/>
    <property type="evidence" value="ECO:0007669"/>
    <property type="project" value="TreeGrafter"/>
</dbReference>
<evidence type="ECO:0000256" key="8">
    <source>
        <dbReference type="ARBA" id="ARBA00022679"/>
    </source>
</evidence>
<organism evidence="14 15">
    <name type="scientific">Butyrivibrio fibrisolvens DSM 3071</name>
    <dbReference type="NCBI Taxonomy" id="1121131"/>
    <lineage>
        <taxon>Bacteria</taxon>
        <taxon>Bacillati</taxon>
        <taxon>Bacillota</taxon>
        <taxon>Clostridia</taxon>
        <taxon>Lachnospirales</taxon>
        <taxon>Lachnospiraceae</taxon>
        <taxon>Butyrivibrio</taxon>
    </lineage>
</organism>
<evidence type="ECO:0000256" key="9">
    <source>
        <dbReference type="ARBA" id="ARBA00022898"/>
    </source>
</evidence>
<dbReference type="Gene3D" id="3.90.1150.10">
    <property type="entry name" value="Aspartate Aminotransferase, domain 1"/>
    <property type="match status" value="1"/>
</dbReference>
<protein>
    <recommendedName>
        <fullName evidence="11">Serine hydroxymethyltransferase</fullName>
        <shortName evidence="11">SHMT</shortName>
        <shortName evidence="11">Serine methylase</shortName>
        <ecNumber evidence="11">2.1.2.1</ecNumber>
    </recommendedName>
</protein>
<dbReference type="InterPro" id="IPR015424">
    <property type="entry name" value="PyrdxlP-dep_Trfase"/>
</dbReference>
<dbReference type="EC" id="2.1.2.1" evidence="11"/>
<dbReference type="InterPro" id="IPR001085">
    <property type="entry name" value="Ser_HO-MeTrfase"/>
</dbReference>
<dbReference type="GO" id="GO:0008168">
    <property type="term" value="F:methyltransferase activity"/>
    <property type="evidence" value="ECO:0007669"/>
    <property type="project" value="UniProtKB-KW"/>
</dbReference>
<keyword evidence="14" id="KW-0489">Methyltransferase</keyword>
<accession>A0A1M5ZMR8</accession>
<keyword evidence="7 11" id="KW-0028">Amino-acid biosynthesis</keyword>
<evidence type="ECO:0000256" key="2">
    <source>
        <dbReference type="ARBA" id="ARBA00004496"/>
    </source>
</evidence>
<reference evidence="15" key="1">
    <citation type="submission" date="2016-11" db="EMBL/GenBank/DDBJ databases">
        <authorList>
            <person name="Varghese N."/>
            <person name="Submissions S."/>
        </authorList>
    </citation>
    <scope>NUCLEOTIDE SEQUENCE [LARGE SCALE GENOMIC DNA]</scope>
    <source>
        <strain evidence="15">DSM 3071</strain>
    </source>
</reference>
<evidence type="ECO:0000256" key="11">
    <source>
        <dbReference type="HAMAP-Rule" id="MF_00051"/>
    </source>
</evidence>
<evidence type="ECO:0000256" key="1">
    <source>
        <dbReference type="ARBA" id="ARBA00001933"/>
    </source>
</evidence>
<dbReference type="InterPro" id="IPR015422">
    <property type="entry name" value="PyrdxlP-dep_Trfase_small"/>
</dbReference>
<sequence length="412" mass="45155">MYSLDEVKKFDPEIAQAIEDEMQRQNDHIELIASENWTSKAVMAAMGSPLTNKYAEGLPGKRYYGGCYVVDRVENLARERAKKLFNCDYVNVQPHSGAQANLAVQFALLQPGDTIMGMNLNQGGHLSHGSPANISGTYFNVIPYGVDENGFLDYDEMKRLAMEHKPKLIIAGASAYCRTIDFKKFREAADACGAILMVDIAHIAGLVAAGLHPSPFPYADVVTTTTHKTLRGPRGGMIMWNQAAQDKFKFNKAVFPGIQGGPLEHVIAAKAICFKEALDPSFKVYQQSVIDNAKALSEGLMKRDIKIVSGGTDNHLMLIDLTNYDLTGKEVEAWLDEAHITANKNTIPNEKQSPFVTSGIRLGTPAVTTRGMNTEDMDKIAEAIATVIKKKEAGIEEAKAIVKSLTDKYPLI</sequence>
<dbReference type="InterPro" id="IPR019798">
    <property type="entry name" value="Ser_HO-MeTrfase_PLP_BS"/>
</dbReference>
<dbReference type="CDD" id="cd00378">
    <property type="entry name" value="SHMT"/>
    <property type="match status" value="1"/>
</dbReference>
<dbReference type="RefSeq" id="WP_073388173.1">
    <property type="nucleotide sequence ID" value="NZ_FQXK01000020.1"/>
</dbReference>
<evidence type="ECO:0000256" key="3">
    <source>
        <dbReference type="ARBA" id="ARBA00006376"/>
    </source>
</evidence>
<evidence type="ECO:0000256" key="7">
    <source>
        <dbReference type="ARBA" id="ARBA00022605"/>
    </source>
</evidence>
<evidence type="ECO:0000256" key="6">
    <source>
        <dbReference type="ARBA" id="ARBA00022563"/>
    </source>
</evidence>
<dbReference type="FunFam" id="3.40.640.10:FF:000001">
    <property type="entry name" value="Serine hydroxymethyltransferase"/>
    <property type="match status" value="1"/>
</dbReference>
<feature type="binding site" evidence="11">
    <location>
        <begin position="124"/>
        <end position="126"/>
    </location>
    <ligand>
        <name>(6S)-5,6,7,8-tetrahydrofolate</name>
        <dbReference type="ChEBI" id="CHEBI:57453"/>
    </ligand>
</feature>
<dbReference type="PANTHER" id="PTHR11680">
    <property type="entry name" value="SERINE HYDROXYMETHYLTRANSFERASE"/>
    <property type="match status" value="1"/>
</dbReference>
<dbReference type="OrthoDB" id="9803846at2"/>
<evidence type="ECO:0000259" key="13">
    <source>
        <dbReference type="Pfam" id="PF00464"/>
    </source>
</evidence>
<keyword evidence="8 11" id="KW-0808">Transferase</keyword>
<keyword evidence="9 11" id="KW-0663">Pyridoxal phosphate</keyword>
<comment type="function">
    <text evidence="10">Catalyzes the reversible interconversion of serine and glycine with tetrahydrofolate (THF) serving as the one-carbon carrier. This reaction serves as the major source of one-carbon groups required for the biosynthesis of purines, thymidylate, methionine, and other important biomolecules. Also exhibits THF-independent aldolase activity toward beta-hydroxyamino acids, producing glycine and aldehydes, via a retro-aldol mechanism. Thus, is able to catalyze the cleavage of L-allo-threonine.</text>
</comment>